<evidence type="ECO:0000313" key="8">
    <source>
        <dbReference type="EMBL" id="EDV39121.2"/>
    </source>
</evidence>
<evidence type="ECO:0000256" key="5">
    <source>
        <dbReference type="ARBA" id="ARBA00023069"/>
    </source>
</evidence>
<organism evidence="8 9">
    <name type="scientific">Drosophila ananassae</name>
    <name type="common">Fruit fly</name>
    <dbReference type="NCBI Taxonomy" id="7217"/>
    <lineage>
        <taxon>Eukaryota</taxon>
        <taxon>Metazoa</taxon>
        <taxon>Ecdysozoa</taxon>
        <taxon>Arthropoda</taxon>
        <taxon>Hexapoda</taxon>
        <taxon>Insecta</taxon>
        <taxon>Pterygota</taxon>
        <taxon>Neoptera</taxon>
        <taxon>Endopterygota</taxon>
        <taxon>Diptera</taxon>
        <taxon>Brachycera</taxon>
        <taxon>Muscomorpha</taxon>
        <taxon>Ephydroidea</taxon>
        <taxon>Drosophilidae</taxon>
        <taxon>Drosophila</taxon>
        <taxon>Sophophora</taxon>
    </lineage>
</organism>
<dbReference type="SUPFAM" id="SSF82185">
    <property type="entry name" value="Histone H3 K4-specific methyltransferase SET7/9 N-terminal domain"/>
    <property type="match status" value="1"/>
</dbReference>
<dbReference type="Proteomes" id="UP000007801">
    <property type="component" value="Unassembled WGS sequence"/>
</dbReference>
<feature type="region of interest" description="Disordered" evidence="7">
    <location>
        <begin position="315"/>
        <end position="360"/>
    </location>
</feature>
<dbReference type="STRING" id="7217.B3MAA7"/>
<dbReference type="EMBL" id="CH902618">
    <property type="protein sequence ID" value="EDV39121.2"/>
    <property type="molecule type" value="Genomic_DNA"/>
</dbReference>
<keyword evidence="5" id="KW-0969">Cilium</keyword>
<feature type="region of interest" description="Disordered" evidence="7">
    <location>
        <begin position="264"/>
        <end position="297"/>
    </location>
</feature>
<feature type="region of interest" description="Disordered" evidence="7">
    <location>
        <begin position="1"/>
        <end position="24"/>
    </location>
</feature>
<gene>
    <name evidence="8" type="primary">Dana\GF25142</name>
    <name evidence="8" type="synonym">dana_GLEANR_9820</name>
    <name evidence="8" type="ORF">GF25142</name>
</gene>
<comment type="subcellular location">
    <subcellularLocation>
        <location evidence="1">Cell projection</location>
        <location evidence="1">Cilium</location>
        <location evidence="1">Flagellum</location>
    </subcellularLocation>
</comment>
<evidence type="ECO:0000256" key="2">
    <source>
        <dbReference type="ARBA" id="ARBA00016322"/>
    </source>
</evidence>
<dbReference type="InterPro" id="IPR042814">
    <property type="entry name" value="Morn5"/>
</dbReference>
<evidence type="ECO:0000256" key="3">
    <source>
        <dbReference type="ARBA" id="ARBA00022737"/>
    </source>
</evidence>
<feature type="compositionally biased region" description="Basic and acidic residues" evidence="7">
    <location>
        <begin position="329"/>
        <end position="339"/>
    </location>
</feature>
<accession>B3MAA7</accession>
<dbReference type="eggNOG" id="KOG0231">
    <property type="taxonomic scope" value="Eukaryota"/>
</dbReference>
<dbReference type="GO" id="GO:0031514">
    <property type="term" value="C:motile cilium"/>
    <property type="evidence" value="ECO:0007669"/>
    <property type="project" value="UniProtKB-SubCell"/>
</dbReference>
<reference evidence="8 9" key="1">
    <citation type="journal article" date="2007" name="Nature">
        <title>Evolution of genes and genomes on the Drosophila phylogeny.</title>
        <authorList>
            <consortium name="Drosophila 12 Genomes Consortium"/>
            <person name="Clark A.G."/>
            <person name="Eisen M.B."/>
            <person name="Smith D.R."/>
            <person name="Bergman C.M."/>
            <person name="Oliver B."/>
            <person name="Markow T.A."/>
            <person name="Kaufman T.C."/>
            <person name="Kellis M."/>
            <person name="Gelbart W."/>
            <person name="Iyer V.N."/>
            <person name="Pollard D.A."/>
            <person name="Sackton T.B."/>
            <person name="Larracuente A.M."/>
            <person name="Singh N.D."/>
            <person name="Abad J.P."/>
            <person name="Abt D.N."/>
            <person name="Adryan B."/>
            <person name="Aguade M."/>
            <person name="Akashi H."/>
            <person name="Anderson W.W."/>
            <person name="Aquadro C.F."/>
            <person name="Ardell D.H."/>
            <person name="Arguello R."/>
            <person name="Artieri C.G."/>
            <person name="Barbash D.A."/>
            <person name="Barker D."/>
            <person name="Barsanti P."/>
            <person name="Batterham P."/>
            <person name="Batzoglou S."/>
            <person name="Begun D."/>
            <person name="Bhutkar A."/>
            <person name="Blanco E."/>
            <person name="Bosak S.A."/>
            <person name="Bradley R.K."/>
            <person name="Brand A.D."/>
            <person name="Brent M.R."/>
            <person name="Brooks A.N."/>
            <person name="Brown R.H."/>
            <person name="Butlin R.K."/>
            <person name="Caggese C."/>
            <person name="Calvi B.R."/>
            <person name="Bernardo de Carvalho A."/>
            <person name="Caspi A."/>
            <person name="Castrezana S."/>
            <person name="Celniker S.E."/>
            <person name="Chang J.L."/>
            <person name="Chapple C."/>
            <person name="Chatterji S."/>
            <person name="Chinwalla A."/>
            <person name="Civetta A."/>
            <person name="Clifton S.W."/>
            <person name="Comeron J.M."/>
            <person name="Costello J.C."/>
            <person name="Coyne J.A."/>
            <person name="Daub J."/>
            <person name="David R.G."/>
            <person name="Delcher A.L."/>
            <person name="Delehaunty K."/>
            <person name="Do C.B."/>
            <person name="Ebling H."/>
            <person name="Edwards K."/>
            <person name="Eickbush T."/>
            <person name="Evans J.D."/>
            <person name="Filipski A."/>
            <person name="Findeiss S."/>
            <person name="Freyhult E."/>
            <person name="Fulton L."/>
            <person name="Fulton R."/>
            <person name="Garcia A.C."/>
            <person name="Gardiner A."/>
            <person name="Garfield D.A."/>
            <person name="Garvin B.E."/>
            <person name="Gibson G."/>
            <person name="Gilbert D."/>
            <person name="Gnerre S."/>
            <person name="Godfrey J."/>
            <person name="Good R."/>
            <person name="Gotea V."/>
            <person name="Gravely B."/>
            <person name="Greenberg A.J."/>
            <person name="Griffiths-Jones S."/>
            <person name="Gross S."/>
            <person name="Guigo R."/>
            <person name="Gustafson E.A."/>
            <person name="Haerty W."/>
            <person name="Hahn M.W."/>
            <person name="Halligan D.L."/>
            <person name="Halpern A.L."/>
            <person name="Halter G.M."/>
            <person name="Han M.V."/>
            <person name="Heger A."/>
            <person name="Hillier L."/>
            <person name="Hinrichs A.S."/>
            <person name="Holmes I."/>
            <person name="Hoskins R.A."/>
            <person name="Hubisz M.J."/>
            <person name="Hultmark D."/>
            <person name="Huntley M.A."/>
            <person name="Jaffe D.B."/>
            <person name="Jagadeeshan S."/>
            <person name="Jeck W.R."/>
            <person name="Johnson J."/>
            <person name="Jones C.D."/>
            <person name="Jordan W.C."/>
            <person name="Karpen G.H."/>
            <person name="Kataoka E."/>
            <person name="Keightley P.D."/>
            <person name="Kheradpour P."/>
            <person name="Kirkness E.F."/>
            <person name="Koerich L.B."/>
            <person name="Kristiansen K."/>
            <person name="Kudrna D."/>
            <person name="Kulathinal R.J."/>
            <person name="Kumar S."/>
            <person name="Kwok R."/>
            <person name="Lander E."/>
            <person name="Langley C.H."/>
            <person name="Lapoint R."/>
            <person name="Lazzaro B.P."/>
            <person name="Lee S.J."/>
            <person name="Levesque L."/>
            <person name="Li R."/>
            <person name="Lin C.F."/>
            <person name="Lin M.F."/>
            <person name="Lindblad-Toh K."/>
            <person name="Llopart A."/>
            <person name="Long M."/>
            <person name="Low L."/>
            <person name="Lozovsky E."/>
            <person name="Lu J."/>
            <person name="Luo M."/>
            <person name="Machado C.A."/>
            <person name="Makalowski W."/>
            <person name="Marzo M."/>
            <person name="Matsuda M."/>
            <person name="Matzkin L."/>
            <person name="McAllister B."/>
            <person name="McBride C.S."/>
            <person name="McKernan B."/>
            <person name="McKernan K."/>
            <person name="Mendez-Lago M."/>
            <person name="Minx P."/>
            <person name="Mollenhauer M.U."/>
            <person name="Montooth K."/>
            <person name="Mount S.M."/>
            <person name="Mu X."/>
            <person name="Myers E."/>
            <person name="Negre B."/>
            <person name="Newfeld S."/>
            <person name="Nielsen R."/>
            <person name="Noor M.A."/>
            <person name="O'Grady P."/>
            <person name="Pachter L."/>
            <person name="Papaceit M."/>
            <person name="Parisi M.J."/>
            <person name="Parisi M."/>
            <person name="Parts L."/>
            <person name="Pedersen J.S."/>
            <person name="Pesole G."/>
            <person name="Phillippy A.M."/>
            <person name="Ponting C.P."/>
            <person name="Pop M."/>
            <person name="Porcelli D."/>
            <person name="Powell J.R."/>
            <person name="Prohaska S."/>
            <person name="Pruitt K."/>
            <person name="Puig M."/>
            <person name="Quesneville H."/>
            <person name="Ram K.R."/>
            <person name="Rand D."/>
            <person name="Rasmussen M.D."/>
            <person name="Reed L.K."/>
            <person name="Reenan R."/>
            <person name="Reily A."/>
            <person name="Remington K.A."/>
            <person name="Rieger T.T."/>
            <person name="Ritchie M.G."/>
            <person name="Robin C."/>
            <person name="Rogers Y.H."/>
            <person name="Rohde C."/>
            <person name="Rozas J."/>
            <person name="Rubenfield M.J."/>
            <person name="Ruiz A."/>
            <person name="Russo S."/>
            <person name="Salzberg S.L."/>
            <person name="Sanchez-Gracia A."/>
            <person name="Saranga D.J."/>
            <person name="Sato H."/>
            <person name="Schaeffer S.W."/>
            <person name="Schatz M.C."/>
            <person name="Schlenke T."/>
            <person name="Schwartz R."/>
            <person name="Segarra C."/>
            <person name="Singh R.S."/>
            <person name="Sirot L."/>
            <person name="Sirota M."/>
            <person name="Sisneros N.B."/>
            <person name="Smith C.D."/>
            <person name="Smith T.F."/>
            <person name="Spieth J."/>
            <person name="Stage D.E."/>
            <person name="Stark A."/>
            <person name="Stephan W."/>
            <person name="Strausberg R.L."/>
            <person name="Strempel S."/>
            <person name="Sturgill D."/>
            <person name="Sutton G."/>
            <person name="Sutton G.G."/>
            <person name="Tao W."/>
            <person name="Teichmann S."/>
            <person name="Tobari Y.N."/>
            <person name="Tomimura Y."/>
            <person name="Tsolas J.M."/>
            <person name="Valente V.L."/>
            <person name="Venter E."/>
            <person name="Venter J.C."/>
            <person name="Vicario S."/>
            <person name="Vieira F.G."/>
            <person name="Vilella A.J."/>
            <person name="Villasante A."/>
            <person name="Walenz B."/>
            <person name="Wang J."/>
            <person name="Wasserman M."/>
            <person name="Watts T."/>
            <person name="Wilson D."/>
            <person name="Wilson R.K."/>
            <person name="Wing R.A."/>
            <person name="Wolfner M.F."/>
            <person name="Wong A."/>
            <person name="Wong G.K."/>
            <person name="Wu C.I."/>
            <person name="Wu G."/>
            <person name="Yamamoto D."/>
            <person name="Yang H.P."/>
            <person name="Yang S.P."/>
            <person name="Yorke J.A."/>
            <person name="Yoshida K."/>
            <person name="Zdobnov E."/>
            <person name="Zhang P."/>
            <person name="Zhang Y."/>
            <person name="Zimin A.V."/>
            <person name="Baldwin J."/>
            <person name="Abdouelleil A."/>
            <person name="Abdulkadir J."/>
            <person name="Abebe A."/>
            <person name="Abera B."/>
            <person name="Abreu J."/>
            <person name="Acer S.C."/>
            <person name="Aftuck L."/>
            <person name="Alexander A."/>
            <person name="An P."/>
            <person name="Anderson E."/>
            <person name="Anderson S."/>
            <person name="Arachi H."/>
            <person name="Azer M."/>
            <person name="Bachantsang P."/>
            <person name="Barry A."/>
            <person name="Bayul T."/>
            <person name="Berlin A."/>
            <person name="Bessette D."/>
            <person name="Bloom T."/>
            <person name="Blye J."/>
            <person name="Boguslavskiy L."/>
            <person name="Bonnet C."/>
            <person name="Boukhgalter B."/>
            <person name="Bourzgui I."/>
            <person name="Brown A."/>
            <person name="Cahill P."/>
            <person name="Channer S."/>
            <person name="Cheshatsang Y."/>
            <person name="Chuda L."/>
            <person name="Citroen M."/>
            <person name="Collymore A."/>
            <person name="Cooke P."/>
            <person name="Costello M."/>
            <person name="D'Aco K."/>
            <person name="Daza R."/>
            <person name="De Haan G."/>
            <person name="DeGray S."/>
            <person name="DeMaso C."/>
            <person name="Dhargay N."/>
            <person name="Dooley K."/>
            <person name="Dooley E."/>
            <person name="Doricent M."/>
            <person name="Dorje P."/>
            <person name="Dorjee K."/>
            <person name="Dupes A."/>
            <person name="Elong R."/>
            <person name="Falk J."/>
            <person name="Farina A."/>
            <person name="Faro S."/>
            <person name="Ferguson D."/>
            <person name="Fisher S."/>
            <person name="Foley C.D."/>
            <person name="Franke A."/>
            <person name="Friedrich D."/>
            <person name="Gadbois L."/>
            <person name="Gearin G."/>
            <person name="Gearin C.R."/>
            <person name="Giannoukos G."/>
            <person name="Goode T."/>
            <person name="Graham J."/>
            <person name="Grandbois E."/>
            <person name="Grewal S."/>
            <person name="Gyaltsen K."/>
            <person name="Hafez N."/>
            <person name="Hagos B."/>
            <person name="Hall J."/>
            <person name="Henson C."/>
            <person name="Hollinger A."/>
            <person name="Honan T."/>
            <person name="Huard M.D."/>
            <person name="Hughes L."/>
            <person name="Hurhula B."/>
            <person name="Husby M.E."/>
            <person name="Kamat A."/>
            <person name="Kanga B."/>
            <person name="Kashin S."/>
            <person name="Khazanovich D."/>
            <person name="Kisner P."/>
            <person name="Lance K."/>
            <person name="Lara M."/>
            <person name="Lee W."/>
            <person name="Lennon N."/>
            <person name="Letendre F."/>
            <person name="LeVine R."/>
            <person name="Lipovsky A."/>
            <person name="Liu X."/>
            <person name="Liu J."/>
            <person name="Liu S."/>
            <person name="Lokyitsang T."/>
            <person name="Lokyitsang Y."/>
            <person name="Lubonja R."/>
            <person name="Lui A."/>
            <person name="MacDonald P."/>
            <person name="Magnisalis V."/>
            <person name="Maru K."/>
            <person name="Matthews C."/>
            <person name="McCusker W."/>
            <person name="McDonough S."/>
            <person name="Mehta T."/>
            <person name="Meldrim J."/>
            <person name="Meneus L."/>
            <person name="Mihai O."/>
            <person name="Mihalev A."/>
            <person name="Mihova T."/>
            <person name="Mittelman R."/>
            <person name="Mlenga V."/>
            <person name="Montmayeur A."/>
            <person name="Mulrain L."/>
            <person name="Navidi A."/>
            <person name="Naylor J."/>
            <person name="Negash T."/>
            <person name="Nguyen T."/>
            <person name="Nguyen N."/>
            <person name="Nicol R."/>
            <person name="Norbu C."/>
            <person name="Norbu N."/>
            <person name="Novod N."/>
            <person name="O'Neill B."/>
            <person name="Osman S."/>
            <person name="Markiewicz E."/>
            <person name="Oyono O.L."/>
            <person name="Patti C."/>
            <person name="Phunkhang P."/>
            <person name="Pierre F."/>
            <person name="Priest M."/>
            <person name="Raghuraman S."/>
            <person name="Rege F."/>
            <person name="Reyes R."/>
            <person name="Rise C."/>
            <person name="Rogov P."/>
            <person name="Ross K."/>
            <person name="Ryan E."/>
            <person name="Settipalli S."/>
            <person name="Shea T."/>
            <person name="Sherpa N."/>
            <person name="Shi L."/>
            <person name="Shih D."/>
            <person name="Sparrow T."/>
            <person name="Spaulding J."/>
            <person name="Stalker J."/>
            <person name="Stange-Thomann N."/>
            <person name="Stavropoulos S."/>
            <person name="Stone C."/>
            <person name="Strader C."/>
            <person name="Tesfaye S."/>
            <person name="Thomson T."/>
            <person name="Thoulutsang Y."/>
            <person name="Thoulutsang D."/>
            <person name="Topham K."/>
            <person name="Topping I."/>
            <person name="Tsamla T."/>
            <person name="Vassiliev H."/>
            <person name="Vo A."/>
            <person name="Wangchuk T."/>
            <person name="Wangdi T."/>
            <person name="Weiand M."/>
            <person name="Wilkinson J."/>
            <person name="Wilson A."/>
            <person name="Yadav S."/>
            <person name="Young G."/>
            <person name="Yu Q."/>
            <person name="Zembek L."/>
            <person name="Zhong D."/>
            <person name="Zimmer A."/>
            <person name="Zwirko Z."/>
            <person name="Jaffe D.B."/>
            <person name="Alvarez P."/>
            <person name="Brockman W."/>
            <person name="Butler J."/>
            <person name="Chin C."/>
            <person name="Gnerre S."/>
            <person name="Grabherr M."/>
            <person name="Kleber M."/>
            <person name="Mauceli E."/>
            <person name="MacCallum I."/>
        </authorList>
    </citation>
    <scope>NUCLEOTIDE SEQUENCE [LARGE SCALE GENOMIC DNA]</scope>
    <source>
        <strain evidence="9">Tucson 14024-0371.13</strain>
    </source>
</reference>
<keyword evidence="3" id="KW-0677">Repeat</keyword>
<dbReference type="KEGG" id="dan:6507768"/>
<dbReference type="InterPro" id="IPR003409">
    <property type="entry name" value="MORN"/>
</dbReference>
<dbReference type="Gene3D" id="2.20.110.10">
    <property type="entry name" value="Histone H3 K4-specific methyltransferase SET7/9 N-terminal domain"/>
    <property type="match status" value="1"/>
</dbReference>
<dbReference type="PANTHER" id="PTHR46437:SF1">
    <property type="entry name" value="MORN REPEAT-CONTAINING PROTEIN 5"/>
    <property type="match status" value="1"/>
</dbReference>
<dbReference type="PANTHER" id="PTHR46437">
    <property type="entry name" value="MORN REPEAT-CONTAINING PROTEIN 5"/>
    <property type="match status" value="1"/>
</dbReference>
<dbReference type="SMR" id="B3MAA7"/>
<dbReference type="InParanoid" id="B3MAA7"/>
<dbReference type="GeneID" id="6507768"/>
<dbReference type="AlphaFoldDB" id="B3MAA7"/>
<keyword evidence="6" id="KW-0966">Cell projection</keyword>
<evidence type="ECO:0000256" key="7">
    <source>
        <dbReference type="SAM" id="MobiDB-lite"/>
    </source>
</evidence>
<dbReference type="HOGENOM" id="CLU_059240_0_0_1"/>
<evidence type="ECO:0000313" key="9">
    <source>
        <dbReference type="Proteomes" id="UP000007801"/>
    </source>
</evidence>
<evidence type="ECO:0000256" key="1">
    <source>
        <dbReference type="ARBA" id="ARBA00004230"/>
    </source>
</evidence>
<evidence type="ECO:0000256" key="4">
    <source>
        <dbReference type="ARBA" id="ARBA00022846"/>
    </source>
</evidence>
<dbReference type="OrthoDB" id="300500at2759"/>
<keyword evidence="9" id="KW-1185">Reference proteome</keyword>
<protein>
    <recommendedName>
        <fullName evidence="2">MORN repeat-containing protein 5</fullName>
    </recommendedName>
</protein>
<dbReference type="SMART" id="SM00698">
    <property type="entry name" value="MORN"/>
    <property type="match status" value="2"/>
</dbReference>
<keyword evidence="4" id="KW-0282">Flagellum</keyword>
<sequence>MRDQGKTETYSGNPRPEEIQKMSQTHQENAVTQLRHFITRSSYEGAWDRMVNVMDGFGSYRYPDGSEYRGRFQQGQFHGFGHLRLAQPYRFTIKGEFERGRLVTIEDMWFSDGLHVQGSFNSNGLDCADWEYLTPEDRRYHPEKRYGQQPVGPTSFLTAKLLPRVVPKGCYDAEEGIYNAETGWLSERPAPFTGTTYIGCPREKDWILRHCRKARSTDIIEPSPSMCRSIIANNLATEREQMQRTAIYAPRGKVDRERYYHKLDKPRAGARDNLAHDQDPLQASTLRQKPLRPDDPARATDLCVRAYARMLEKQEQEQQRLHKLNPCKPKMDPVDRPREWTSTSDVRKPQSGGESSCESDSFGACSLGIKLSDDYLSANTMGKKKVGDNFNVVQSNLIRRSSYMDMTRSIFEL</sequence>
<evidence type="ECO:0000256" key="6">
    <source>
        <dbReference type="ARBA" id="ARBA00023273"/>
    </source>
</evidence>
<proteinExistence type="predicted"/>
<feature type="compositionally biased region" description="Basic and acidic residues" evidence="7">
    <location>
        <begin position="264"/>
        <end position="279"/>
    </location>
</feature>
<name>B3MAA7_DROAN</name>